<dbReference type="OrthoDB" id="5072505at2759"/>
<evidence type="ECO:0000313" key="2">
    <source>
        <dbReference type="EMBL" id="CEI69376.1"/>
    </source>
</evidence>
<accession>A0A2L2TXH1</accession>
<reference evidence="3" key="1">
    <citation type="submission" date="2014-10" db="EMBL/GenBank/DDBJ databases">
        <authorList>
            <person name="King R."/>
        </authorList>
    </citation>
    <scope>NUCLEOTIDE SEQUENCE [LARGE SCALE GENOMIC DNA]</scope>
    <source>
        <strain evidence="3">A3/5</strain>
    </source>
</reference>
<keyword evidence="1" id="KW-0175">Coiled coil</keyword>
<dbReference type="EMBL" id="LN649231">
    <property type="protein sequence ID" value="CEI69376.1"/>
    <property type="molecule type" value="Genomic_DNA"/>
</dbReference>
<organism evidence="2 3">
    <name type="scientific">Fusarium venenatum</name>
    <dbReference type="NCBI Taxonomy" id="56646"/>
    <lineage>
        <taxon>Eukaryota</taxon>
        <taxon>Fungi</taxon>
        <taxon>Dikarya</taxon>
        <taxon>Ascomycota</taxon>
        <taxon>Pezizomycotina</taxon>
        <taxon>Sordariomycetes</taxon>
        <taxon>Hypocreomycetidae</taxon>
        <taxon>Hypocreales</taxon>
        <taxon>Nectriaceae</taxon>
        <taxon>Fusarium</taxon>
    </lineage>
</organism>
<name>A0A2L2TXH1_9HYPO</name>
<protein>
    <submittedName>
        <fullName evidence="2">Uncharacterized protein</fullName>
    </submittedName>
</protein>
<evidence type="ECO:0000313" key="3">
    <source>
        <dbReference type="Proteomes" id="UP000245910"/>
    </source>
</evidence>
<proteinExistence type="predicted"/>
<evidence type="ECO:0000256" key="1">
    <source>
        <dbReference type="SAM" id="Coils"/>
    </source>
</evidence>
<sequence length="249" mass="28938">MTSDMDDSDSCGIKKELIESQTSSHTRSVGVDTMSQDLVNNQVTVDRLYEKYRDLEESMETHILSLRGEIKSLKFEHSYCASNAKIVNDLKEQINRLSVQGATNETFMENYKLRIMVSELQDKGRDQEEEISKLTRGNQDLQQVMDQQRKEMDDLEGELDDTRDENFGLTHVQDDMAYRLRDILKENDRLEKDLVEERRKSQPFQNTHPSESQMYKSELATLKRLLTEKESKLAFLEAIVGDELQDWAG</sequence>
<keyword evidence="3" id="KW-1185">Reference proteome</keyword>
<dbReference type="Proteomes" id="UP000245910">
    <property type="component" value="Chromosome III"/>
</dbReference>
<feature type="coiled-coil region" evidence="1">
    <location>
        <begin position="131"/>
        <end position="239"/>
    </location>
</feature>
<dbReference type="AlphaFoldDB" id="A0A2L2TXH1"/>